<dbReference type="EMBL" id="BMMS01000054">
    <property type="protein sequence ID" value="GGP00201.1"/>
    <property type="molecule type" value="Genomic_DNA"/>
</dbReference>
<sequence>MNILVERQEMPEPEVRIEQGADHVKVTVCSKQLKSDFGARQLEELFNTLVPEWEPLLPGAERTTPVVKVQVKCISGTPDGRLVWARDEWLEQVFCLHEKVMTPLGCELLEEQFQDITQRWQRRHRPEAQ</sequence>
<comment type="caution">
    <text evidence="1">The sequence shown here is derived from an EMBL/GenBank/DDBJ whole genome shotgun (WGS) entry which is preliminary data.</text>
</comment>
<protein>
    <submittedName>
        <fullName evidence="1">Uncharacterized protein</fullName>
    </submittedName>
</protein>
<organism evidence="1 2">
    <name type="scientific">Wenjunlia tyrosinilytica</name>
    <dbReference type="NCBI Taxonomy" id="1544741"/>
    <lineage>
        <taxon>Bacteria</taxon>
        <taxon>Bacillati</taxon>
        <taxon>Actinomycetota</taxon>
        <taxon>Actinomycetes</taxon>
        <taxon>Kitasatosporales</taxon>
        <taxon>Streptomycetaceae</taxon>
        <taxon>Wenjunlia</taxon>
    </lineage>
</organism>
<reference evidence="1" key="1">
    <citation type="journal article" date="2014" name="Int. J. Syst. Evol. Microbiol.">
        <title>Complete genome sequence of Corynebacterium casei LMG S-19264T (=DSM 44701T), isolated from a smear-ripened cheese.</title>
        <authorList>
            <consortium name="US DOE Joint Genome Institute (JGI-PGF)"/>
            <person name="Walter F."/>
            <person name="Albersmeier A."/>
            <person name="Kalinowski J."/>
            <person name="Ruckert C."/>
        </authorList>
    </citation>
    <scope>NUCLEOTIDE SEQUENCE</scope>
    <source>
        <strain evidence="1">CGMCC 4.7201</strain>
    </source>
</reference>
<reference evidence="1" key="2">
    <citation type="submission" date="2020-09" db="EMBL/GenBank/DDBJ databases">
        <authorList>
            <person name="Sun Q."/>
            <person name="Zhou Y."/>
        </authorList>
    </citation>
    <scope>NUCLEOTIDE SEQUENCE</scope>
    <source>
        <strain evidence="1">CGMCC 4.7201</strain>
    </source>
</reference>
<evidence type="ECO:0000313" key="1">
    <source>
        <dbReference type="EMBL" id="GGP00201.1"/>
    </source>
</evidence>
<name>A0A917ZYQ8_9ACTN</name>
<dbReference type="AlphaFoldDB" id="A0A917ZYQ8"/>
<dbReference type="Proteomes" id="UP000641932">
    <property type="component" value="Unassembled WGS sequence"/>
</dbReference>
<proteinExistence type="predicted"/>
<gene>
    <name evidence="1" type="ORF">GCM10012280_68440</name>
</gene>
<accession>A0A917ZYQ8</accession>
<evidence type="ECO:0000313" key="2">
    <source>
        <dbReference type="Proteomes" id="UP000641932"/>
    </source>
</evidence>
<dbReference type="RefSeq" id="WP_189135705.1">
    <property type="nucleotide sequence ID" value="NZ_BMMS01000054.1"/>
</dbReference>
<keyword evidence="2" id="KW-1185">Reference proteome</keyword>